<organism evidence="1 2">
    <name type="scientific">Roridomyces roridus</name>
    <dbReference type="NCBI Taxonomy" id="1738132"/>
    <lineage>
        <taxon>Eukaryota</taxon>
        <taxon>Fungi</taxon>
        <taxon>Dikarya</taxon>
        <taxon>Basidiomycota</taxon>
        <taxon>Agaricomycotina</taxon>
        <taxon>Agaricomycetes</taxon>
        <taxon>Agaricomycetidae</taxon>
        <taxon>Agaricales</taxon>
        <taxon>Marasmiineae</taxon>
        <taxon>Mycenaceae</taxon>
        <taxon>Roridomyces</taxon>
    </lineage>
</organism>
<reference evidence="1" key="1">
    <citation type="submission" date="2023-03" db="EMBL/GenBank/DDBJ databases">
        <title>Massive genome expansion in bonnet fungi (Mycena s.s.) driven by repeated elements and novel gene families across ecological guilds.</title>
        <authorList>
            <consortium name="Lawrence Berkeley National Laboratory"/>
            <person name="Harder C.B."/>
            <person name="Miyauchi S."/>
            <person name="Viragh M."/>
            <person name="Kuo A."/>
            <person name="Thoen E."/>
            <person name="Andreopoulos B."/>
            <person name="Lu D."/>
            <person name="Skrede I."/>
            <person name="Drula E."/>
            <person name="Henrissat B."/>
            <person name="Morin E."/>
            <person name="Kohler A."/>
            <person name="Barry K."/>
            <person name="LaButti K."/>
            <person name="Morin E."/>
            <person name="Salamov A."/>
            <person name="Lipzen A."/>
            <person name="Mereny Z."/>
            <person name="Hegedus B."/>
            <person name="Baldrian P."/>
            <person name="Stursova M."/>
            <person name="Weitz H."/>
            <person name="Taylor A."/>
            <person name="Grigoriev I.V."/>
            <person name="Nagy L.G."/>
            <person name="Martin F."/>
            <person name="Kauserud H."/>
        </authorList>
    </citation>
    <scope>NUCLEOTIDE SEQUENCE</scope>
    <source>
        <strain evidence="1">9284</strain>
    </source>
</reference>
<comment type="caution">
    <text evidence="1">The sequence shown here is derived from an EMBL/GenBank/DDBJ whole genome shotgun (WGS) entry which is preliminary data.</text>
</comment>
<accession>A0AAD7BCK8</accession>
<evidence type="ECO:0008006" key="3">
    <source>
        <dbReference type="Google" id="ProtNLM"/>
    </source>
</evidence>
<protein>
    <recommendedName>
        <fullName evidence="3">F-box domain-containing protein</fullName>
    </recommendedName>
</protein>
<keyword evidence="2" id="KW-1185">Reference proteome</keyword>
<evidence type="ECO:0000313" key="2">
    <source>
        <dbReference type="Proteomes" id="UP001221142"/>
    </source>
</evidence>
<evidence type="ECO:0000313" key="1">
    <source>
        <dbReference type="EMBL" id="KAJ7617267.1"/>
    </source>
</evidence>
<gene>
    <name evidence="1" type="ORF">FB45DRAFT_933767</name>
</gene>
<dbReference type="Proteomes" id="UP001221142">
    <property type="component" value="Unassembled WGS sequence"/>
</dbReference>
<dbReference type="AlphaFoldDB" id="A0AAD7BCK8"/>
<name>A0AAD7BCK8_9AGAR</name>
<sequence>MSMQEEAVISPGQRIPDDILCEIFVLVTRGAGRFVYDSVDKPPWVLAGVCQSWRQTALNHTLLWSTISISAATAYPLEAVEAQLQRSGNALLSISYEAQSSLRSCS</sequence>
<dbReference type="EMBL" id="JARKIF010000021">
    <property type="protein sequence ID" value="KAJ7617267.1"/>
    <property type="molecule type" value="Genomic_DNA"/>
</dbReference>
<proteinExistence type="predicted"/>